<reference evidence="1 2" key="1">
    <citation type="submission" date="2016-03" db="EMBL/GenBank/DDBJ databases">
        <title>EvidentialGene: Evidence-directed Construction of Genes on Genomes.</title>
        <authorList>
            <person name="Gilbert D.G."/>
            <person name="Choi J.-H."/>
            <person name="Mockaitis K."/>
            <person name="Colbourne J."/>
            <person name="Pfrender M."/>
        </authorList>
    </citation>
    <scope>NUCLEOTIDE SEQUENCE [LARGE SCALE GENOMIC DNA]</scope>
    <source>
        <strain evidence="1 2">Xinb3</strain>
        <tissue evidence="1">Complete organism</tissue>
    </source>
</reference>
<accession>A0A164K2D4</accession>
<dbReference type="Proteomes" id="UP000076858">
    <property type="component" value="Unassembled WGS sequence"/>
</dbReference>
<organism evidence="1 2">
    <name type="scientific">Daphnia magna</name>
    <dbReference type="NCBI Taxonomy" id="35525"/>
    <lineage>
        <taxon>Eukaryota</taxon>
        <taxon>Metazoa</taxon>
        <taxon>Ecdysozoa</taxon>
        <taxon>Arthropoda</taxon>
        <taxon>Crustacea</taxon>
        <taxon>Branchiopoda</taxon>
        <taxon>Diplostraca</taxon>
        <taxon>Cladocera</taxon>
        <taxon>Anomopoda</taxon>
        <taxon>Daphniidae</taxon>
        <taxon>Daphnia</taxon>
    </lineage>
</organism>
<gene>
    <name evidence="1" type="ORF">APZ42_034544</name>
</gene>
<name>A0A164K2D4_9CRUS</name>
<comment type="caution">
    <text evidence="1">The sequence shown here is derived from an EMBL/GenBank/DDBJ whole genome shotgun (WGS) entry which is preliminary data.</text>
</comment>
<sequence>MTTDVHLTSYEVDHSAGKNHVAVVPRVKLNTVEDLQNETSNFYGSETNWVSSDGDVDNDGGLETLSTTLLDENLIFRETKTMSSFREQLASLVIHCQVNESYVDKLLFILQTIPERHLLDLP</sequence>
<dbReference type="OrthoDB" id="6359149at2759"/>
<dbReference type="AlphaFoldDB" id="A0A164K2D4"/>
<protein>
    <submittedName>
        <fullName evidence="1">Uncharacterized protein</fullName>
    </submittedName>
</protein>
<keyword evidence="2" id="KW-1185">Reference proteome</keyword>
<evidence type="ECO:0000313" key="1">
    <source>
        <dbReference type="EMBL" id="KZS02880.1"/>
    </source>
</evidence>
<dbReference type="EMBL" id="LRGB01003386">
    <property type="protein sequence ID" value="KZS02880.1"/>
    <property type="molecule type" value="Genomic_DNA"/>
</dbReference>
<proteinExistence type="predicted"/>
<evidence type="ECO:0000313" key="2">
    <source>
        <dbReference type="Proteomes" id="UP000076858"/>
    </source>
</evidence>